<feature type="transmembrane region" description="Helical" evidence="9">
    <location>
        <begin position="49"/>
        <end position="70"/>
    </location>
</feature>
<keyword evidence="6 9" id="KW-1133">Transmembrane helix</keyword>
<organism evidence="10 11">
    <name type="scientific">Candidatus Yanofskybacteria bacterium CG10_big_fil_rev_8_21_14_0_10_46_23</name>
    <dbReference type="NCBI Taxonomy" id="1975098"/>
    <lineage>
        <taxon>Bacteria</taxon>
        <taxon>Candidatus Yanofskyibacteriota</taxon>
    </lineage>
</organism>
<comment type="similarity">
    <text evidence="2 9">Belongs to the SecG family.</text>
</comment>
<evidence type="ECO:0000256" key="8">
    <source>
        <dbReference type="ARBA" id="ARBA00023136"/>
    </source>
</evidence>
<keyword evidence="8 9" id="KW-0472">Membrane</keyword>
<dbReference type="GO" id="GO:0015450">
    <property type="term" value="F:protein-transporting ATPase activity"/>
    <property type="evidence" value="ECO:0007669"/>
    <property type="project" value="UniProtKB-UniRule"/>
</dbReference>
<evidence type="ECO:0000256" key="2">
    <source>
        <dbReference type="ARBA" id="ARBA00008445"/>
    </source>
</evidence>
<protein>
    <recommendedName>
        <fullName evidence="9">Protein-export membrane protein SecG</fullName>
    </recommendedName>
</protein>
<evidence type="ECO:0000256" key="9">
    <source>
        <dbReference type="RuleBase" id="RU365087"/>
    </source>
</evidence>
<dbReference type="GO" id="GO:0009306">
    <property type="term" value="P:protein secretion"/>
    <property type="evidence" value="ECO:0007669"/>
    <property type="project" value="UniProtKB-UniRule"/>
</dbReference>
<keyword evidence="4 9" id="KW-0812">Transmembrane</keyword>
<dbReference type="GO" id="GO:0005886">
    <property type="term" value="C:plasma membrane"/>
    <property type="evidence" value="ECO:0007669"/>
    <property type="project" value="UniProtKB-SubCell"/>
</dbReference>
<evidence type="ECO:0000256" key="6">
    <source>
        <dbReference type="ARBA" id="ARBA00022989"/>
    </source>
</evidence>
<keyword evidence="3 9" id="KW-0813">Transport</keyword>
<comment type="function">
    <text evidence="9">Involved in protein export. Participates in an early event of protein translocation.</text>
</comment>
<dbReference type="Pfam" id="PF03840">
    <property type="entry name" value="SecG"/>
    <property type="match status" value="1"/>
</dbReference>
<sequence length="71" mass="7573">MSIDIIQIVLSLILVISILLQQRGAGLGSALGGSSSDQSHNVRRGSEKFFFNITIVAAFLFIATAIIRVIA</sequence>
<name>A0A2H0R521_9BACT</name>
<dbReference type="NCBIfam" id="TIGR00810">
    <property type="entry name" value="secG"/>
    <property type="match status" value="1"/>
</dbReference>
<evidence type="ECO:0000256" key="3">
    <source>
        <dbReference type="ARBA" id="ARBA00022448"/>
    </source>
</evidence>
<proteinExistence type="inferred from homology"/>
<gene>
    <name evidence="10" type="primary">secG</name>
    <name evidence="10" type="ORF">COV31_00655</name>
</gene>
<evidence type="ECO:0000256" key="5">
    <source>
        <dbReference type="ARBA" id="ARBA00022927"/>
    </source>
</evidence>
<keyword evidence="9" id="KW-1003">Cell membrane</keyword>
<dbReference type="EMBL" id="PCXO01000004">
    <property type="protein sequence ID" value="PIR41603.1"/>
    <property type="molecule type" value="Genomic_DNA"/>
</dbReference>
<comment type="subcellular location">
    <subcellularLocation>
        <location evidence="9">Cell membrane</location>
        <topology evidence="9">Multi-pass membrane protein</topology>
    </subcellularLocation>
    <subcellularLocation>
        <location evidence="1">Membrane</location>
        <topology evidence="1">Multi-pass membrane protein</topology>
    </subcellularLocation>
</comment>
<dbReference type="Proteomes" id="UP000230232">
    <property type="component" value="Unassembled WGS sequence"/>
</dbReference>
<comment type="caution">
    <text evidence="9">Lacks conserved residue(s) required for the propagation of feature annotation.</text>
</comment>
<evidence type="ECO:0000256" key="4">
    <source>
        <dbReference type="ARBA" id="ARBA00022692"/>
    </source>
</evidence>
<evidence type="ECO:0000313" key="10">
    <source>
        <dbReference type="EMBL" id="PIR41603.1"/>
    </source>
</evidence>
<dbReference type="AlphaFoldDB" id="A0A2H0R521"/>
<evidence type="ECO:0000256" key="1">
    <source>
        <dbReference type="ARBA" id="ARBA00004141"/>
    </source>
</evidence>
<dbReference type="InterPro" id="IPR004692">
    <property type="entry name" value="SecG"/>
</dbReference>
<keyword evidence="7 9" id="KW-0811">Translocation</keyword>
<keyword evidence="5 9" id="KW-0653">Protein transport</keyword>
<comment type="caution">
    <text evidence="10">The sequence shown here is derived from an EMBL/GenBank/DDBJ whole genome shotgun (WGS) entry which is preliminary data.</text>
</comment>
<evidence type="ECO:0000256" key="7">
    <source>
        <dbReference type="ARBA" id="ARBA00023010"/>
    </source>
</evidence>
<reference evidence="10 11" key="1">
    <citation type="submission" date="2017-09" db="EMBL/GenBank/DDBJ databases">
        <title>Depth-based differentiation of microbial function through sediment-hosted aquifers and enrichment of novel symbionts in the deep terrestrial subsurface.</title>
        <authorList>
            <person name="Probst A.J."/>
            <person name="Ladd B."/>
            <person name="Jarett J.K."/>
            <person name="Geller-Mcgrath D.E."/>
            <person name="Sieber C.M."/>
            <person name="Emerson J.B."/>
            <person name="Anantharaman K."/>
            <person name="Thomas B.C."/>
            <person name="Malmstrom R."/>
            <person name="Stieglmeier M."/>
            <person name="Klingl A."/>
            <person name="Woyke T."/>
            <person name="Ryan C.M."/>
            <person name="Banfield J.F."/>
        </authorList>
    </citation>
    <scope>NUCLEOTIDE SEQUENCE [LARGE SCALE GENOMIC DNA]</scope>
    <source>
        <strain evidence="10">CG10_big_fil_rev_8_21_14_0_10_46_23</strain>
    </source>
</reference>
<evidence type="ECO:0000313" key="11">
    <source>
        <dbReference type="Proteomes" id="UP000230232"/>
    </source>
</evidence>
<accession>A0A2H0R521</accession>